<dbReference type="InterPro" id="IPR024079">
    <property type="entry name" value="MetalloPept_cat_dom_sf"/>
</dbReference>
<keyword evidence="1" id="KW-0732">Signal</keyword>
<keyword evidence="3" id="KW-1185">Reference proteome</keyword>
<accession>A0A9P6EB05</accession>
<feature type="signal peptide" evidence="1">
    <location>
        <begin position="1"/>
        <end position="21"/>
    </location>
</feature>
<protein>
    <submittedName>
        <fullName evidence="2">Uncharacterized protein</fullName>
    </submittedName>
</protein>
<dbReference type="Gene3D" id="3.40.390.10">
    <property type="entry name" value="Collagenase (Catalytic Domain)"/>
    <property type="match status" value="1"/>
</dbReference>
<dbReference type="AlphaFoldDB" id="A0A9P6EB05"/>
<dbReference type="GO" id="GO:0008237">
    <property type="term" value="F:metallopeptidase activity"/>
    <property type="evidence" value="ECO:0007669"/>
    <property type="project" value="InterPro"/>
</dbReference>
<comment type="caution">
    <text evidence="2">The sequence shown here is derived from an EMBL/GenBank/DDBJ whole genome shotgun (WGS) entry which is preliminary data.</text>
</comment>
<gene>
    <name evidence="2" type="ORF">CPB83DRAFT_859156</name>
</gene>
<organism evidence="2 3">
    <name type="scientific">Crepidotus variabilis</name>
    <dbReference type="NCBI Taxonomy" id="179855"/>
    <lineage>
        <taxon>Eukaryota</taxon>
        <taxon>Fungi</taxon>
        <taxon>Dikarya</taxon>
        <taxon>Basidiomycota</taxon>
        <taxon>Agaricomycotina</taxon>
        <taxon>Agaricomycetes</taxon>
        <taxon>Agaricomycetidae</taxon>
        <taxon>Agaricales</taxon>
        <taxon>Agaricineae</taxon>
        <taxon>Crepidotaceae</taxon>
        <taxon>Crepidotus</taxon>
    </lineage>
</organism>
<feature type="chain" id="PRO_5040484047" evidence="1">
    <location>
        <begin position="22"/>
        <end position="228"/>
    </location>
</feature>
<evidence type="ECO:0000313" key="3">
    <source>
        <dbReference type="Proteomes" id="UP000807306"/>
    </source>
</evidence>
<evidence type="ECO:0000313" key="2">
    <source>
        <dbReference type="EMBL" id="KAF9525672.1"/>
    </source>
</evidence>
<evidence type="ECO:0000256" key="1">
    <source>
        <dbReference type="SAM" id="SignalP"/>
    </source>
</evidence>
<proteinExistence type="predicted"/>
<dbReference type="EMBL" id="MU157881">
    <property type="protein sequence ID" value="KAF9525672.1"/>
    <property type="molecule type" value="Genomic_DNA"/>
</dbReference>
<dbReference type="OrthoDB" id="3067737at2759"/>
<sequence length="228" mass="25682">MKSIYLLVLACFSFAVSGILAVPVPGKNMKIYKEGEQTKEHGDKIKTLKETEADAHFGINQALRVANFPENQENESIMVKAFNKDFHPHVDLIRQTLKAMYKGKLMVRKVNDNSDAMKGRPARVRSSNKEASFGPSFYDLGNRQRAFGFTHEVSHAMANTKDCFAKADGRPLSTEESKHIDHFIGYQQNDHASLQSQSSVQNADSYAILAELAVDQYWAHKEHPPKKK</sequence>
<name>A0A9P6EB05_9AGAR</name>
<dbReference type="Proteomes" id="UP000807306">
    <property type="component" value="Unassembled WGS sequence"/>
</dbReference>
<reference evidence="2" key="1">
    <citation type="submission" date="2020-11" db="EMBL/GenBank/DDBJ databases">
        <authorList>
            <consortium name="DOE Joint Genome Institute"/>
            <person name="Ahrendt S."/>
            <person name="Riley R."/>
            <person name="Andreopoulos W."/>
            <person name="Labutti K."/>
            <person name="Pangilinan J."/>
            <person name="Ruiz-Duenas F.J."/>
            <person name="Barrasa J.M."/>
            <person name="Sanchez-Garcia M."/>
            <person name="Camarero S."/>
            <person name="Miyauchi S."/>
            <person name="Serrano A."/>
            <person name="Linde D."/>
            <person name="Babiker R."/>
            <person name="Drula E."/>
            <person name="Ayuso-Fernandez I."/>
            <person name="Pacheco R."/>
            <person name="Padilla G."/>
            <person name="Ferreira P."/>
            <person name="Barriuso J."/>
            <person name="Kellner H."/>
            <person name="Castanera R."/>
            <person name="Alfaro M."/>
            <person name="Ramirez L."/>
            <person name="Pisabarro A.G."/>
            <person name="Kuo A."/>
            <person name="Tritt A."/>
            <person name="Lipzen A."/>
            <person name="He G."/>
            <person name="Yan M."/>
            <person name="Ng V."/>
            <person name="Cullen D."/>
            <person name="Martin F."/>
            <person name="Rosso M.-N."/>
            <person name="Henrissat B."/>
            <person name="Hibbett D."/>
            <person name="Martinez A.T."/>
            <person name="Grigoriev I.V."/>
        </authorList>
    </citation>
    <scope>NUCLEOTIDE SEQUENCE</scope>
    <source>
        <strain evidence="2">CBS 506.95</strain>
    </source>
</reference>